<dbReference type="AlphaFoldDB" id="A0A1B7WK72"/>
<keyword evidence="1" id="KW-0472">Membrane</keyword>
<proteinExistence type="predicted"/>
<name>A0A1B7WK72_APHFL</name>
<keyword evidence="1" id="KW-0812">Transmembrane</keyword>
<dbReference type="Proteomes" id="UP000092093">
    <property type="component" value="Unassembled WGS sequence"/>
</dbReference>
<dbReference type="EMBL" id="LJOW01000259">
    <property type="protein sequence ID" value="OBQ37527.1"/>
    <property type="molecule type" value="Genomic_DNA"/>
</dbReference>
<sequence length="67" mass="7634">MIFGNPKELAIECFVDEISNNICYGRLAILAKELYIGDISMLVILNTPVTFFLRIFKILWSTVLPVI</sequence>
<reference evidence="2 3" key="1">
    <citation type="submission" date="2015-09" db="EMBL/GenBank/DDBJ databases">
        <title>Aphanizomenon flos-aquae WA102.</title>
        <authorList>
            <person name="Driscoll C."/>
        </authorList>
    </citation>
    <scope>NUCLEOTIDE SEQUENCE [LARGE SCALE GENOMIC DNA]</scope>
    <source>
        <strain evidence="2">WA102</strain>
    </source>
</reference>
<feature type="transmembrane region" description="Helical" evidence="1">
    <location>
        <begin position="34"/>
        <end position="56"/>
    </location>
</feature>
<evidence type="ECO:0000313" key="3">
    <source>
        <dbReference type="Proteomes" id="UP000092093"/>
    </source>
</evidence>
<gene>
    <name evidence="2" type="ORF">AN484_24890</name>
</gene>
<comment type="caution">
    <text evidence="2">The sequence shown here is derived from an EMBL/GenBank/DDBJ whole genome shotgun (WGS) entry which is preliminary data.</text>
</comment>
<protein>
    <submittedName>
        <fullName evidence="2">Uncharacterized protein</fullName>
    </submittedName>
</protein>
<organism evidence="2 3">
    <name type="scientific">Aphanizomenon flos-aquae WA102</name>
    <dbReference type="NCBI Taxonomy" id="1710896"/>
    <lineage>
        <taxon>Bacteria</taxon>
        <taxon>Bacillati</taxon>
        <taxon>Cyanobacteriota</taxon>
        <taxon>Cyanophyceae</taxon>
        <taxon>Nostocales</taxon>
        <taxon>Aphanizomenonaceae</taxon>
        <taxon>Aphanizomenon</taxon>
    </lineage>
</organism>
<keyword evidence="1" id="KW-1133">Transmembrane helix</keyword>
<evidence type="ECO:0000256" key="1">
    <source>
        <dbReference type="SAM" id="Phobius"/>
    </source>
</evidence>
<accession>A0A1B7WK72</accession>
<evidence type="ECO:0000313" key="2">
    <source>
        <dbReference type="EMBL" id="OBQ37527.1"/>
    </source>
</evidence>